<evidence type="ECO:0000256" key="3">
    <source>
        <dbReference type="ARBA" id="ARBA00004637"/>
    </source>
</evidence>
<feature type="compositionally biased region" description="Basic and acidic residues" evidence="30">
    <location>
        <begin position="370"/>
        <end position="391"/>
    </location>
</feature>
<dbReference type="GO" id="GO:0001729">
    <property type="term" value="F:ceramide kinase activity"/>
    <property type="evidence" value="ECO:0007669"/>
    <property type="project" value="UniProtKB-EC"/>
</dbReference>
<organism evidence="32 33">
    <name type="scientific">Araneus ventricosus</name>
    <name type="common">Orbweaver spider</name>
    <name type="synonym">Epeira ventricosa</name>
    <dbReference type="NCBI Taxonomy" id="182803"/>
    <lineage>
        <taxon>Eukaryota</taxon>
        <taxon>Metazoa</taxon>
        <taxon>Ecdysozoa</taxon>
        <taxon>Arthropoda</taxon>
        <taxon>Chelicerata</taxon>
        <taxon>Arachnida</taxon>
        <taxon>Araneae</taxon>
        <taxon>Araneomorphae</taxon>
        <taxon>Entelegynae</taxon>
        <taxon>Araneoidea</taxon>
        <taxon>Araneidae</taxon>
        <taxon>Araneus</taxon>
    </lineage>
</organism>
<comment type="cofactor">
    <cofactor evidence="1">
        <name>Mg(2+)</name>
        <dbReference type="ChEBI" id="CHEBI:18420"/>
    </cofactor>
</comment>
<dbReference type="PANTHER" id="PTHR12358:SF31">
    <property type="entry name" value="ACYLGLYCEROL KINASE, MITOCHONDRIAL"/>
    <property type="match status" value="1"/>
</dbReference>
<dbReference type="SUPFAM" id="SSF111331">
    <property type="entry name" value="NAD kinase/diacylglycerol kinase-like"/>
    <property type="match status" value="1"/>
</dbReference>
<comment type="catalytic activity">
    <reaction evidence="19">
        <text>2-(5Z,8Z,11Z,14Z-eicosatetraenoyl)-glycerol + ATP = 2-(5Z,8Z,11Z,14Z-eicosatetraenoyl)-sn-glycero-3-phosphate + ADP + H(+)</text>
        <dbReference type="Rhea" id="RHEA:43316"/>
        <dbReference type="ChEBI" id="CHEBI:15378"/>
        <dbReference type="ChEBI" id="CHEBI:30616"/>
        <dbReference type="ChEBI" id="CHEBI:52392"/>
        <dbReference type="ChEBI" id="CHEBI:78209"/>
        <dbReference type="ChEBI" id="CHEBI:456216"/>
    </reaction>
    <physiologicalReaction direction="left-to-right" evidence="19">
        <dbReference type="Rhea" id="RHEA:43317"/>
    </physiologicalReaction>
</comment>
<accession>A0A4Y2DZZ7</accession>
<comment type="similarity">
    <text evidence="21">Belongs to the AGK family.</text>
</comment>
<keyword evidence="7" id="KW-0547">Nucleotide-binding</keyword>
<keyword evidence="11" id="KW-0443">Lipid metabolism</keyword>
<dbReference type="OrthoDB" id="9979394at2759"/>
<evidence type="ECO:0000256" key="9">
    <source>
        <dbReference type="ARBA" id="ARBA00022792"/>
    </source>
</evidence>
<dbReference type="AlphaFoldDB" id="A0A4Y2DZZ7"/>
<dbReference type="Pfam" id="PF19712">
    <property type="entry name" value="AGK_C"/>
    <property type="match status" value="1"/>
</dbReference>
<gene>
    <name evidence="32" type="primary">agk_1</name>
    <name evidence="32" type="ORF">AVEN_250747_1</name>
</gene>
<evidence type="ECO:0000256" key="10">
    <source>
        <dbReference type="ARBA" id="ARBA00022840"/>
    </source>
</evidence>
<keyword evidence="8 32" id="KW-0418">Kinase</keyword>
<feature type="compositionally biased region" description="Polar residues" evidence="30">
    <location>
        <begin position="284"/>
        <end position="312"/>
    </location>
</feature>
<evidence type="ECO:0000256" key="12">
    <source>
        <dbReference type="ARBA" id="ARBA00023128"/>
    </source>
</evidence>
<evidence type="ECO:0000256" key="26">
    <source>
        <dbReference type="ARBA" id="ARBA00044480"/>
    </source>
</evidence>
<dbReference type="InterPro" id="IPR050187">
    <property type="entry name" value="Lipid_Phosphate_FormReg"/>
</dbReference>
<dbReference type="GO" id="GO:0046513">
    <property type="term" value="P:ceramide biosynthetic process"/>
    <property type="evidence" value="ECO:0007669"/>
    <property type="project" value="TreeGrafter"/>
</dbReference>
<comment type="catalytic activity">
    <reaction evidence="18">
        <text>a 1-acyl-sn-glycerol + ATP = a 1-acyl-sn-glycero-3-phosphate + ADP + H(+)</text>
        <dbReference type="Rhea" id="RHEA:33747"/>
        <dbReference type="ChEBI" id="CHEBI:15378"/>
        <dbReference type="ChEBI" id="CHEBI:30616"/>
        <dbReference type="ChEBI" id="CHEBI:57970"/>
        <dbReference type="ChEBI" id="CHEBI:64683"/>
        <dbReference type="ChEBI" id="CHEBI:456216"/>
    </reaction>
    <physiologicalReaction direction="left-to-right" evidence="18">
        <dbReference type="Rhea" id="RHEA:33748"/>
    </physiologicalReaction>
</comment>
<evidence type="ECO:0000256" key="21">
    <source>
        <dbReference type="ARBA" id="ARBA00025749"/>
    </source>
</evidence>
<comment type="catalytic activity">
    <reaction evidence="16">
        <text>1-(5Z,8Z,11Z,14Z-eicosatetraenoyl)-sn-glycerol + ATP = 1-(5Z,8Z,11Z,14Z-eicosatetraenoyl)-sn-glycero-3-phosphate + ADP + H(+)</text>
        <dbReference type="Rhea" id="RHEA:43328"/>
        <dbReference type="ChEBI" id="CHEBI:15378"/>
        <dbReference type="ChEBI" id="CHEBI:30616"/>
        <dbReference type="ChEBI" id="CHEBI:34071"/>
        <dbReference type="ChEBI" id="CHEBI:74938"/>
        <dbReference type="ChEBI" id="CHEBI:456216"/>
    </reaction>
    <physiologicalReaction direction="left-to-right" evidence="16">
        <dbReference type="Rhea" id="RHEA:43329"/>
    </physiologicalReaction>
</comment>
<evidence type="ECO:0000256" key="6">
    <source>
        <dbReference type="ARBA" id="ARBA00022679"/>
    </source>
</evidence>
<evidence type="ECO:0000256" key="2">
    <source>
        <dbReference type="ARBA" id="ARBA00004569"/>
    </source>
</evidence>
<evidence type="ECO:0000256" key="17">
    <source>
        <dbReference type="ARBA" id="ARBA00024505"/>
    </source>
</evidence>
<evidence type="ECO:0000313" key="32">
    <source>
        <dbReference type="EMBL" id="GBM21649.1"/>
    </source>
</evidence>
<dbReference type="PROSITE" id="PS50146">
    <property type="entry name" value="DAGK"/>
    <property type="match status" value="1"/>
</dbReference>
<evidence type="ECO:0000256" key="23">
    <source>
        <dbReference type="ARBA" id="ARBA00026098"/>
    </source>
</evidence>
<dbReference type="EC" id="2.7.1.107" evidence="5"/>
<dbReference type="UniPathway" id="UPA00230"/>
<dbReference type="InterPro" id="IPR016064">
    <property type="entry name" value="NAD/diacylglycerol_kinase_sf"/>
</dbReference>
<evidence type="ECO:0000256" key="20">
    <source>
        <dbReference type="ARBA" id="ARBA00024636"/>
    </source>
</evidence>
<dbReference type="EC" id="2.7.1.138" evidence="22"/>
<dbReference type="EC" id="2.7.1.94" evidence="23"/>
<dbReference type="GO" id="GO:0005758">
    <property type="term" value="C:mitochondrial intermembrane space"/>
    <property type="evidence" value="ECO:0007669"/>
    <property type="project" value="UniProtKB-SubCell"/>
</dbReference>
<comment type="catalytic activity">
    <reaction evidence="29">
        <text>N-(hexanoyl)sphing-4-enine + ATP = N-hexanoylsphing-4-enine 1-phosphate + ADP + H(+)</text>
        <dbReference type="Rhea" id="RHEA:43312"/>
        <dbReference type="ChEBI" id="CHEBI:15378"/>
        <dbReference type="ChEBI" id="CHEBI:30616"/>
        <dbReference type="ChEBI" id="CHEBI:63867"/>
        <dbReference type="ChEBI" id="CHEBI:82959"/>
        <dbReference type="ChEBI" id="CHEBI:456216"/>
    </reaction>
    <physiologicalReaction direction="left-to-right" evidence="29">
        <dbReference type="Rhea" id="RHEA:43313"/>
    </physiologicalReaction>
</comment>
<evidence type="ECO:0000256" key="16">
    <source>
        <dbReference type="ARBA" id="ARBA00024483"/>
    </source>
</evidence>
<comment type="catalytic activity">
    <reaction evidence="27">
        <text>an N-acylsphing-4-enine + ATP = an N-acylsphing-4-enine 1-phosphate + ADP + H(+)</text>
        <dbReference type="Rhea" id="RHEA:17929"/>
        <dbReference type="ChEBI" id="CHEBI:15378"/>
        <dbReference type="ChEBI" id="CHEBI:30616"/>
        <dbReference type="ChEBI" id="CHEBI:52639"/>
        <dbReference type="ChEBI" id="CHEBI:57674"/>
        <dbReference type="ChEBI" id="CHEBI:456216"/>
        <dbReference type="EC" id="2.7.1.138"/>
    </reaction>
    <physiologicalReaction direction="left-to-right" evidence="27">
        <dbReference type="Rhea" id="RHEA:17930"/>
    </physiologicalReaction>
</comment>
<keyword evidence="33" id="KW-1185">Reference proteome</keyword>
<dbReference type="GO" id="GO:0046512">
    <property type="term" value="P:sphingosine biosynthetic process"/>
    <property type="evidence" value="ECO:0007669"/>
    <property type="project" value="TreeGrafter"/>
</dbReference>
<evidence type="ECO:0000256" key="13">
    <source>
        <dbReference type="ARBA" id="ARBA00023136"/>
    </source>
</evidence>
<evidence type="ECO:0000256" key="15">
    <source>
        <dbReference type="ARBA" id="ARBA00023411"/>
    </source>
</evidence>
<dbReference type="GO" id="GO:0046486">
    <property type="term" value="P:glycerolipid metabolic process"/>
    <property type="evidence" value="ECO:0007669"/>
    <property type="project" value="UniProtKB-UniPathway"/>
</dbReference>
<proteinExistence type="inferred from homology"/>
<evidence type="ECO:0000256" key="1">
    <source>
        <dbReference type="ARBA" id="ARBA00001946"/>
    </source>
</evidence>
<dbReference type="EMBL" id="BGPR01000464">
    <property type="protein sequence ID" value="GBM21649.1"/>
    <property type="molecule type" value="Genomic_DNA"/>
</dbReference>
<evidence type="ECO:0000256" key="19">
    <source>
        <dbReference type="ARBA" id="ARBA00024556"/>
    </source>
</evidence>
<comment type="catalytic activity">
    <reaction evidence="14">
        <text>1,2-di-(9Z-octadecenoyl)-sn-glycerol + ATP = 1,2-di-(9Z-octadecenoyl)-sn-glycero-3-phosphate + ADP + H(+)</text>
        <dbReference type="Rhea" id="RHEA:40327"/>
        <dbReference type="ChEBI" id="CHEBI:15378"/>
        <dbReference type="ChEBI" id="CHEBI:30616"/>
        <dbReference type="ChEBI" id="CHEBI:52333"/>
        <dbReference type="ChEBI" id="CHEBI:74546"/>
        <dbReference type="ChEBI" id="CHEBI:456216"/>
    </reaction>
    <physiologicalReaction direction="left-to-right" evidence="14">
        <dbReference type="Rhea" id="RHEA:40328"/>
    </physiologicalReaction>
</comment>
<dbReference type="PANTHER" id="PTHR12358">
    <property type="entry name" value="SPHINGOSINE KINASE"/>
    <property type="match status" value="1"/>
</dbReference>
<evidence type="ECO:0000256" key="11">
    <source>
        <dbReference type="ARBA" id="ARBA00023098"/>
    </source>
</evidence>
<evidence type="ECO:0000256" key="18">
    <source>
        <dbReference type="ARBA" id="ARBA00024512"/>
    </source>
</evidence>
<dbReference type="GO" id="GO:0005524">
    <property type="term" value="F:ATP binding"/>
    <property type="evidence" value="ECO:0007669"/>
    <property type="project" value="UniProtKB-KW"/>
</dbReference>
<dbReference type="Proteomes" id="UP000499080">
    <property type="component" value="Unassembled WGS sequence"/>
</dbReference>
<dbReference type="InterPro" id="IPR045579">
    <property type="entry name" value="AGK_C"/>
</dbReference>
<feature type="region of interest" description="Disordered" evidence="30">
    <location>
        <begin position="284"/>
        <end position="391"/>
    </location>
</feature>
<keyword evidence="10" id="KW-0067">ATP-binding</keyword>
<dbReference type="Gene3D" id="3.40.50.10330">
    <property type="entry name" value="Probable inorganic polyphosphate/atp-NAD kinase, domain 1"/>
    <property type="match status" value="1"/>
</dbReference>
<dbReference type="GO" id="GO:0047620">
    <property type="term" value="F:acylglycerol kinase activity"/>
    <property type="evidence" value="ECO:0007669"/>
    <property type="project" value="UniProtKB-EC"/>
</dbReference>
<keyword evidence="12" id="KW-0496">Mitochondrion</keyword>
<sequence>MNLNVFVLQAITGLLRRPAYEEENLPVGIIPLGKTNTIAQYLFGSKSSSRPQLMAEAAMAVIRGTTTNMDVLKVQFSDENYPVYGMFNFEQGLFGDIEPLVDKYWYLGFLKDKYTYFRNSSKDCQPIVNDSLEYVAPCSGCSRCYVAPKKKETPQQPSRWWQVFVPRQTDSKASPGTDKTDELKASKINEDCGKHISLPPGYSNISVSTSTADSESPAKSGSLYIKIFPENLSTTQIISSGLNHRKSKLQDDSGLATVVEARQLIIKTAGSIKDSYEAALSLADSSDQVSSEEIQSIPSFPSNSMEIISPDQSGSSSLLSNSVVAASAEPKEPDSPVSSDSTNGESTTQSEPASSLLSGTDDPLQTEENSDSKESSTLSKTEKPVEDEKNEAFSYIDKEKYKRTSCIISVLPEKVTVYA</sequence>
<keyword evidence="6" id="KW-0808">Transferase</keyword>
<protein>
    <recommendedName>
        <fullName evidence="24">Acylglycerol kinase, mitochondrial</fullName>
        <ecNumber evidence="5">2.7.1.107</ecNumber>
        <ecNumber evidence="22">2.7.1.138</ecNumber>
        <ecNumber evidence="23">2.7.1.94</ecNumber>
    </recommendedName>
    <alternativeName>
        <fullName evidence="25">Multiple substrate lipid kinase</fullName>
    </alternativeName>
</protein>
<comment type="catalytic activity">
    <reaction evidence="15">
        <text>a 1,2-diacyl-sn-glycerol + ATP = a 1,2-diacyl-sn-glycero-3-phosphate + ADP + H(+)</text>
        <dbReference type="Rhea" id="RHEA:10272"/>
        <dbReference type="ChEBI" id="CHEBI:15378"/>
        <dbReference type="ChEBI" id="CHEBI:17815"/>
        <dbReference type="ChEBI" id="CHEBI:30616"/>
        <dbReference type="ChEBI" id="CHEBI:58608"/>
        <dbReference type="ChEBI" id="CHEBI:456216"/>
        <dbReference type="EC" id="2.7.1.107"/>
    </reaction>
    <physiologicalReaction direction="left-to-right" evidence="15">
        <dbReference type="Rhea" id="RHEA:10273"/>
    </physiologicalReaction>
</comment>
<comment type="pathway">
    <text evidence="4">Lipid metabolism; glycerolipid metabolism.</text>
</comment>
<reference evidence="32 33" key="1">
    <citation type="journal article" date="2019" name="Sci. Rep.">
        <title>Orb-weaving spider Araneus ventricosus genome elucidates the spidroin gene catalogue.</title>
        <authorList>
            <person name="Kono N."/>
            <person name="Nakamura H."/>
            <person name="Ohtoshi R."/>
            <person name="Moran D.A.P."/>
            <person name="Shinohara A."/>
            <person name="Yoshida Y."/>
            <person name="Fujiwara M."/>
            <person name="Mori M."/>
            <person name="Tomita M."/>
            <person name="Arakawa K."/>
        </authorList>
    </citation>
    <scope>NUCLEOTIDE SEQUENCE [LARGE SCALE GENOMIC DNA]</scope>
</reference>
<evidence type="ECO:0000256" key="25">
    <source>
        <dbReference type="ARBA" id="ARBA00030553"/>
    </source>
</evidence>
<keyword evidence="13" id="KW-0472">Membrane</keyword>
<keyword evidence="9" id="KW-0999">Mitochondrion inner membrane</keyword>
<evidence type="ECO:0000259" key="31">
    <source>
        <dbReference type="PROSITE" id="PS50146"/>
    </source>
</evidence>
<evidence type="ECO:0000256" key="27">
    <source>
        <dbReference type="ARBA" id="ARBA00048034"/>
    </source>
</evidence>
<evidence type="ECO:0000256" key="14">
    <source>
        <dbReference type="ARBA" id="ARBA00023371"/>
    </source>
</evidence>
<feature type="compositionally biased region" description="Polar residues" evidence="30">
    <location>
        <begin position="336"/>
        <end position="358"/>
    </location>
</feature>
<evidence type="ECO:0000256" key="8">
    <source>
        <dbReference type="ARBA" id="ARBA00022777"/>
    </source>
</evidence>
<feature type="compositionally biased region" description="Low complexity" evidence="30">
    <location>
        <begin position="313"/>
        <end position="328"/>
    </location>
</feature>
<comment type="catalytic activity">
    <reaction evidence="20">
        <text>1-hexadecanoyl-sn-glycerol + ATP = 1-hexadecanoyl-sn-glycero-3-phosphate + ADP + H(+)</text>
        <dbReference type="Rhea" id="RHEA:43308"/>
        <dbReference type="ChEBI" id="CHEBI:15378"/>
        <dbReference type="ChEBI" id="CHEBI:30616"/>
        <dbReference type="ChEBI" id="CHEBI:57518"/>
        <dbReference type="ChEBI" id="CHEBI:75542"/>
        <dbReference type="ChEBI" id="CHEBI:456216"/>
    </reaction>
    <physiologicalReaction direction="left-to-right" evidence="20">
        <dbReference type="Rhea" id="RHEA:43309"/>
    </physiologicalReaction>
</comment>
<comment type="catalytic activity">
    <reaction evidence="17">
        <text>1-(9Z-octadecenoyl)-sn-glycerol + ATP = 1-(9Z-octadecenoyl)-sn-glycero-3-phosphate + ADP + H(+)</text>
        <dbReference type="Rhea" id="RHEA:41079"/>
        <dbReference type="ChEBI" id="CHEBI:15378"/>
        <dbReference type="ChEBI" id="CHEBI:30616"/>
        <dbReference type="ChEBI" id="CHEBI:74544"/>
        <dbReference type="ChEBI" id="CHEBI:75757"/>
        <dbReference type="ChEBI" id="CHEBI:456216"/>
    </reaction>
    <physiologicalReaction direction="left-to-right" evidence="17">
        <dbReference type="Rhea" id="RHEA:41080"/>
    </physiologicalReaction>
</comment>
<evidence type="ECO:0000256" key="4">
    <source>
        <dbReference type="ARBA" id="ARBA00005175"/>
    </source>
</evidence>
<dbReference type="InterPro" id="IPR001206">
    <property type="entry name" value="Diacylglycerol_kinase_cat_dom"/>
</dbReference>
<evidence type="ECO:0000256" key="7">
    <source>
        <dbReference type="ARBA" id="ARBA00022741"/>
    </source>
</evidence>
<evidence type="ECO:0000256" key="24">
    <source>
        <dbReference type="ARBA" id="ARBA00026142"/>
    </source>
</evidence>
<evidence type="ECO:0000256" key="5">
    <source>
        <dbReference type="ARBA" id="ARBA00012133"/>
    </source>
</evidence>
<comment type="caution">
    <text evidence="32">The sequence shown here is derived from an EMBL/GenBank/DDBJ whole genome shotgun (WGS) entry which is preliminary data.</text>
</comment>
<evidence type="ECO:0000313" key="33">
    <source>
        <dbReference type="Proteomes" id="UP000499080"/>
    </source>
</evidence>
<comment type="catalytic activity">
    <reaction evidence="28">
        <text>a monoacylglycerol + ATP = a monoacyl-sn-glycero-3-phosphate + ADP + H(+)</text>
        <dbReference type="Rhea" id="RHEA:19293"/>
        <dbReference type="ChEBI" id="CHEBI:15378"/>
        <dbReference type="ChEBI" id="CHEBI:17408"/>
        <dbReference type="ChEBI" id="CHEBI:30616"/>
        <dbReference type="ChEBI" id="CHEBI:77589"/>
        <dbReference type="ChEBI" id="CHEBI:456216"/>
        <dbReference type="EC" id="2.7.1.94"/>
    </reaction>
    <physiologicalReaction direction="left-to-right" evidence="28">
        <dbReference type="Rhea" id="RHEA:19294"/>
    </physiologicalReaction>
</comment>
<evidence type="ECO:0000256" key="28">
    <source>
        <dbReference type="ARBA" id="ARBA00048663"/>
    </source>
</evidence>
<evidence type="ECO:0000256" key="29">
    <source>
        <dbReference type="ARBA" id="ARBA00048876"/>
    </source>
</evidence>
<evidence type="ECO:0000256" key="30">
    <source>
        <dbReference type="SAM" id="MobiDB-lite"/>
    </source>
</evidence>
<name>A0A4Y2DZZ7_ARAVE</name>
<dbReference type="GO" id="GO:0005743">
    <property type="term" value="C:mitochondrial inner membrane"/>
    <property type="evidence" value="ECO:0007669"/>
    <property type="project" value="UniProtKB-SubCell"/>
</dbReference>
<feature type="domain" description="DAGKc" evidence="31">
    <location>
        <begin position="10"/>
        <end position="80"/>
    </location>
</feature>
<comment type="subcellular location">
    <subcellularLocation>
        <location evidence="3">Mitochondrion inner membrane</location>
        <topology evidence="3">Peripheral membrane protein</topology>
    </subcellularLocation>
    <subcellularLocation>
        <location evidence="2">Mitochondrion intermembrane space</location>
    </subcellularLocation>
</comment>
<comment type="catalytic activity">
    <reaction evidence="26">
        <text>a 2-acylglycerol + ATP = a 2-acyl-sn-glycerol 3-phosphate + ADP + H(+)</text>
        <dbReference type="Rhea" id="RHEA:39847"/>
        <dbReference type="ChEBI" id="CHEBI:15378"/>
        <dbReference type="ChEBI" id="CHEBI:17389"/>
        <dbReference type="ChEBI" id="CHEBI:30616"/>
        <dbReference type="ChEBI" id="CHEBI:64982"/>
        <dbReference type="ChEBI" id="CHEBI:456216"/>
    </reaction>
    <physiologicalReaction direction="left-to-right" evidence="26">
        <dbReference type="Rhea" id="RHEA:39848"/>
    </physiologicalReaction>
</comment>
<evidence type="ECO:0000256" key="22">
    <source>
        <dbReference type="ARBA" id="ARBA00026096"/>
    </source>
</evidence>
<dbReference type="InterPro" id="IPR017438">
    <property type="entry name" value="ATP-NAD_kinase_N"/>
</dbReference>
<dbReference type="GO" id="GO:0004143">
    <property type="term" value="F:ATP-dependent diacylglycerol kinase activity"/>
    <property type="evidence" value="ECO:0007669"/>
    <property type="project" value="UniProtKB-EC"/>
</dbReference>